<feature type="compositionally biased region" description="Basic and acidic residues" evidence="1">
    <location>
        <begin position="22"/>
        <end position="31"/>
    </location>
</feature>
<evidence type="ECO:0000256" key="1">
    <source>
        <dbReference type="SAM" id="MobiDB-lite"/>
    </source>
</evidence>
<gene>
    <name evidence="2" type="ORF">K452DRAFT_153240</name>
</gene>
<feature type="region of interest" description="Disordered" evidence="1">
    <location>
        <begin position="87"/>
        <end position="133"/>
    </location>
</feature>
<protein>
    <submittedName>
        <fullName evidence="2">Uncharacterized protein</fullName>
    </submittedName>
</protein>
<keyword evidence="3" id="KW-1185">Reference proteome</keyword>
<reference evidence="2" key="1">
    <citation type="journal article" date="2020" name="Stud. Mycol.">
        <title>101 Dothideomycetes genomes: a test case for predicting lifestyles and emergence of pathogens.</title>
        <authorList>
            <person name="Haridas S."/>
            <person name="Albert R."/>
            <person name="Binder M."/>
            <person name="Bloem J."/>
            <person name="Labutti K."/>
            <person name="Salamov A."/>
            <person name="Andreopoulos B."/>
            <person name="Baker S."/>
            <person name="Barry K."/>
            <person name="Bills G."/>
            <person name="Bluhm B."/>
            <person name="Cannon C."/>
            <person name="Castanera R."/>
            <person name="Culley D."/>
            <person name="Daum C."/>
            <person name="Ezra D."/>
            <person name="Gonzalez J."/>
            <person name="Henrissat B."/>
            <person name="Kuo A."/>
            <person name="Liang C."/>
            <person name="Lipzen A."/>
            <person name="Lutzoni F."/>
            <person name="Magnuson J."/>
            <person name="Mondo S."/>
            <person name="Nolan M."/>
            <person name="Ohm R."/>
            <person name="Pangilinan J."/>
            <person name="Park H.-J."/>
            <person name="Ramirez L."/>
            <person name="Alfaro M."/>
            <person name="Sun H."/>
            <person name="Tritt A."/>
            <person name="Yoshinaga Y."/>
            <person name="Zwiers L.-H."/>
            <person name="Turgeon B."/>
            <person name="Goodwin S."/>
            <person name="Spatafora J."/>
            <person name="Crous P."/>
            <person name="Grigoriev I."/>
        </authorList>
    </citation>
    <scope>NUCLEOTIDE SEQUENCE</scope>
    <source>
        <strain evidence="2">CBS 121167</strain>
    </source>
</reference>
<sequence>MSARRSSSTMSPVRCSCKKRTCSPDDKEHVPTKKNAMSLRGRLRCRSLNPSPETVDERLEMPYSPLALALETALGSQDFLPDYVEEDFLESLPPPPPPSPVTSETPWNATMYSSSQGDGYSQGDYSPWSSDYTTDESGPELPIYHPYVGVALLNRLVALPTAGEWAFDRWDPTVPATVYLKDMAGDEAAAEAQTTMDSILDDPEREARYEALGQVLTCHWGADPL</sequence>
<dbReference type="EMBL" id="ML995480">
    <property type="protein sequence ID" value="KAF2144110.1"/>
    <property type="molecule type" value="Genomic_DNA"/>
</dbReference>
<feature type="region of interest" description="Disordered" evidence="1">
    <location>
        <begin position="1"/>
        <end position="40"/>
    </location>
</feature>
<organism evidence="2 3">
    <name type="scientific">Aplosporella prunicola CBS 121167</name>
    <dbReference type="NCBI Taxonomy" id="1176127"/>
    <lineage>
        <taxon>Eukaryota</taxon>
        <taxon>Fungi</taxon>
        <taxon>Dikarya</taxon>
        <taxon>Ascomycota</taxon>
        <taxon>Pezizomycotina</taxon>
        <taxon>Dothideomycetes</taxon>
        <taxon>Dothideomycetes incertae sedis</taxon>
        <taxon>Botryosphaeriales</taxon>
        <taxon>Aplosporellaceae</taxon>
        <taxon>Aplosporella</taxon>
    </lineage>
</organism>
<name>A0A6A6BIZ1_9PEZI</name>
<proteinExistence type="predicted"/>
<dbReference type="Proteomes" id="UP000799438">
    <property type="component" value="Unassembled WGS sequence"/>
</dbReference>
<accession>A0A6A6BIZ1</accession>
<dbReference type="RefSeq" id="XP_033399822.1">
    <property type="nucleotide sequence ID" value="XM_033535555.1"/>
</dbReference>
<feature type="compositionally biased region" description="Low complexity" evidence="1">
    <location>
        <begin position="101"/>
        <end position="126"/>
    </location>
</feature>
<dbReference type="GeneID" id="54293049"/>
<dbReference type="AlphaFoldDB" id="A0A6A6BIZ1"/>
<feature type="compositionally biased region" description="Polar residues" evidence="1">
    <location>
        <begin position="1"/>
        <end position="11"/>
    </location>
</feature>
<evidence type="ECO:0000313" key="2">
    <source>
        <dbReference type="EMBL" id="KAF2144110.1"/>
    </source>
</evidence>
<evidence type="ECO:0000313" key="3">
    <source>
        <dbReference type="Proteomes" id="UP000799438"/>
    </source>
</evidence>